<comment type="subcellular location">
    <subcellularLocation>
        <location evidence="1">Cell membrane</location>
    </subcellularLocation>
    <subcellularLocation>
        <location evidence="2">Membrane</location>
        <topology evidence="2">Single-pass type I membrane protein</topology>
    </subcellularLocation>
</comment>
<sequence>MSQKLVHWNQSNDCCQWNGVACNSKGQVIALDLSSEFISGQVESSLFNLKYLENLNLAYNEFHSEFHYDFQNLNNLRYLNLSNAGFQDFEGPLHNLSSNLLKLDLHSNNLQGHAPTSFQNAIYLDYSSNRFTFINITEIGNHTPFLFFLSLSNNSFSGIIHESFCNISRLRALDLSHNNFDGSIPICLTRSSTFRLLHLGGNQLNGDVSDTFSTSCSLRLLDLNGNHLKGTIPKSLANCKHLEVLNLGNNQLFDGFPCFLNKISSLKVMILRSNKLHGSIECPNNIDPWETLQIVDLAANNFRGMLPAKLLQSWKSLMIDIEDKGGKFDHLFFNLYDDYNPVNFNSSSVYLNGKFRNKLSKLNAAFPPFLVKHIISHIYEEGDGIRTYEDSVTIVNKGHQLNFPKIFIAFTSLDFSSNQFEGPIPKELMSLKALHALNLSQNAFSGSIPSSISNLKHLESLDFSINSLSGEIPTELARLSFLSVMNLSCNHLVGKIPTGTQIQTFQADSFIGNEGLCGFPLTQNCSSKGGETRDSHDESSIDWNFLSVELGFTFGFGIFILPFFFWKRWRMWYSEKVDGMLYRIVPQLGFVNEHRGGKMYKILRRKK</sequence>
<evidence type="ECO:0000256" key="13">
    <source>
        <dbReference type="SAM" id="Phobius"/>
    </source>
</evidence>
<evidence type="ECO:0000256" key="6">
    <source>
        <dbReference type="ARBA" id="ARBA00022692"/>
    </source>
</evidence>
<gene>
    <name evidence="14" type="ORF">TSUD_263620</name>
</gene>
<evidence type="ECO:0000256" key="7">
    <source>
        <dbReference type="ARBA" id="ARBA00022729"/>
    </source>
</evidence>
<keyword evidence="5" id="KW-0433">Leucine-rich repeat</keyword>
<dbReference type="PANTHER" id="PTHR48061">
    <property type="entry name" value="LEUCINE-RICH REPEAT RECEPTOR PROTEIN KINASE EMS1-LIKE-RELATED"/>
    <property type="match status" value="1"/>
</dbReference>
<reference evidence="15" key="1">
    <citation type="journal article" date="2017" name="Front. Plant Sci.">
        <title>Climate Clever Clovers: New Paradigm to Reduce the Environmental Footprint of Ruminants by Breeding Low Methanogenic Forages Utilizing Haplotype Variation.</title>
        <authorList>
            <person name="Kaur P."/>
            <person name="Appels R."/>
            <person name="Bayer P.E."/>
            <person name="Keeble-Gagnere G."/>
            <person name="Wang J."/>
            <person name="Hirakawa H."/>
            <person name="Shirasawa K."/>
            <person name="Vercoe P."/>
            <person name="Stefanova K."/>
            <person name="Durmic Z."/>
            <person name="Nichols P."/>
            <person name="Revell C."/>
            <person name="Isobe S.N."/>
            <person name="Edwards D."/>
            <person name="Erskine W."/>
        </authorList>
    </citation>
    <scope>NUCLEOTIDE SEQUENCE [LARGE SCALE GENOMIC DNA]</scope>
    <source>
        <strain evidence="15">cv. Daliak</strain>
    </source>
</reference>
<dbReference type="InterPro" id="IPR046956">
    <property type="entry name" value="RLP23-like"/>
</dbReference>
<evidence type="ECO:0000256" key="5">
    <source>
        <dbReference type="ARBA" id="ARBA00022614"/>
    </source>
</evidence>
<keyword evidence="11" id="KW-0675">Receptor</keyword>
<evidence type="ECO:0008006" key="16">
    <source>
        <dbReference type="Google" id="ProtNLM"/>
    </source>
</evidence>
<dbReference type="FunFam" id="3.80.10.10:FF:000213">
    <property type="entry name" value="Tyrosine-sulfated glycopeptide receptor 1"/>
    <property type="match status" value="1"/>
</dbReference>
<dbReference type="InterPro" id="IPR032675">
    <property type="entry name" value="LRR_dom_sf"/>
</dbReference>
<dbReference type="EMBL" id="DF973822">
    <property type="protein sequence ID" value="GAU40712.1"/>
    <property type="molecule type" value="Genomic_DNA"/>
</dbReference>
<organism evidence="14 15">
    <name type="scientific">Trifolium subterraneum</name>
    <name type="common">Subterranean clover</name>
    <dbReference type="NCBI Taxonomy" id="3900"/>
    <lineage>
        <taxon>Eukaryota</taxon>
        <taxon>Viridiplantae</taxon>
        <taxon>Streptophyta</taxon>
        <taxon>Embryophyta</taxon>
        <taxon>Tracheophyta</taxon>
        <taxon>Spermatophyta</taxon>
        <taxon>Magnoliopsida</taxon>
        <taxon>eudicotyledons</taxon>
        <taxon>Gunneridae</taxon>
        <taxon>Pentapetalae</taxon>
        <taxon>rosids</taxon>
        <taxon>fabids</taxon>
        <taxon>Fabales</taxon>
        <taxon>Fabaceae</taxon>
        <taxon>Papilionoideae</taxon>
        <taxon>50 kb inversion clade</taxon>
        <taxon>NPAAA clade</taxon>
        <taxon>Hologalegina</taxon>
        <taxon>IRL clade</taxon>
        <taxon>Trifolieae</taxon>
        <taxon>Trifolium</taxon>
    </lineage>
</organism>
<keyword evidence="7" id="KW-0732">Signal</keyword>
<evidence type="ECO:0000256" key="9">
    <source>
        <dbReference type="ARBA" id="ARBA00022989"/>
    </source>
</evidence>
<evidence type="ECO:0000256" key="8">
    <source>
        <dbReference type="ARBA" id="ARBA00022737"/>
    </source>
</evidence>
<evidence type="ECO:0000256" key="1">
    <source>
        <dbReference type="ARBA" id="ARBA00004236"/>
    </source>
</evidence>
<keyword evidence="9 13" id="KW-1133">Transmembrane helix</keyword>
<dbReference type="SUPFAM" id="SSF52058">
    <property type="entry name" value="L domain-like"/>
    <property type="match status" value="2"/>
</dbReference>
<feature type="transmembrane region" description="Helical" evidence="13">
    <location>
        <begin position="543"/>
        <end position="566"/>
    </location>
</feature>
<keyword evidence="10 13" id="KW-0472">Membrane</keyword>
<evidence type="ECO:0000256" key="12">
    <source>
        <dbReference type="ARBA" id="ARBA00023180"/>
    </source>
</evidence>
<evidence type="ECO:0000256" key="3">
    <source>
        <dbReference type="ARBA" id="ARBA00009592"/>
    </source>
</evidence>
<dbReference type="AlphaFoldDB" id="A0A2Z6NWM2"/>
<dbReference type="PANTHER" id="PTHR48061:SF2">
    <property type="entry name" value="RECEPTOR LIKE PROTEIN 30-LIKE"/>
    <property type="match status" value="1"/>
</dbReference>
<name>A0A2Z6NWM2_TRISU</name>
<evidence type="ECO:0000313" key="15">
    <source>
        <dbReference type="Proteomes" id="UP000242715"/>
    </source>
</evidence>
<evidence type="ECO:0000256" key="2">
    <source>
        <dbReference type="ARBA" id="ARBA00004479"/>
    </source>
</evidence>
<keyword evidence="4" id="KW-1003">Cell membrane</keyword>
<dbReference type="Pfam" id="PF00560">
    <property type="entry name" value="LRR_1"/>
    <property type="match status" value="8"/>
</dbReference>
<evidence type="ECO:0000313" key="14">
    <source>
        <dbReference type="EMBL" id="GAU40712.1"/>
    </source>
</evidence>
<dbReference type="Proteomes" id="UP000242715">
    <property type="component" value="Unassembled WGS sequence"/>
</dbReference>
<dbReference type="OrthoDB" id="1430275at2759"/>
<dbReference type="FunFam" id="3.80.10.10:FF:001678">
    <property type="entry name" value="Calmodulin-binding receptor kinase CaMRLK"/>
    <property type="match status" value="1"/>
</dbReference>
<dbReference type="GO" id="GO:0005886">
    <property type="term" value="C:plasma membrane"/>
    <property type="evidence" value="ECO:0007669"/>
    <property type="project" value="UniProtKB-SubCell"/>
</dbReference>
<dbReference type="InterPro" id="IPR001611">
    <property type="entry name" value="Leu-rich_rpt"/>
</dbReference>
<keyword evidence="8" id="KW-0677">Repeat</keyword>
<evidence type="ECO:0000256" key="11">
    <source>
        <dbReference type="ARBA" id="ARBA00023170"/>
    </source>
</evidence>
<evidence type="ECO:0000256" key="4">
    <source>
        <dbReference type="ARBA" id="ARBA00022475"/>
    </source>
</evidence>
<evidence type="ECO:0000256" key="10">
    <source>
        <dbReference type="ARBA" id="ARBA00023136"/>
    </source>
</evidence>
<keyword evidence="15" id="KW-1185">Reference proteome</keyword>
<comment type="similarity">
    <text evidence="3">Belongs to the RLP family.</text>
</comment>
<keyword evidence="6 13" id="KW-0812">Transmembrane</keyword>
<accession>A0A2Z6NWM2</accession>
<protein>
    <recommendedName>
        <fullName evidence="16">Leucine-rich repeat-containing N-terminal plant-type domain-containing protein</fullName>
    </recommendedName>
</protein>
<dbReference type="Gene3D" id="3.80.10.10">
    <property type="entry name" value="Ribonuclease Inhibitor"/>
    <property type="match status" value="3"/>
</dbReference>
<keyword evidence="12" id="KW-0325">Glycoprotein</keyword>
<proteinExistence type="inferred from homology"/>